<keyword evidence="4" id="KW-1185">Reference proteome</keyword>
<evidence type="ECO:0000313" key="5">
    <source>
        <dbReference type="Proteomes" id="UP000663852"/>
    </source>
</evidence>
<organism evidence="2 5">
    <name type="scientific">Adineta ricciae</name>
    <name type="common">Rotifer</name>
    <dbReference type="NCBI Taxonomy" id="249248"/>
    <lineage>
        <taxon>Eukaryota</taxon>
        <taxon>Metazoa</taxon>
        <taxon>Spiralia</taxon>
        <taxon>Gnathifera</taxon>
        <taxon>Rotifera</taxon>
        <taxon>Eurotatoria</taxon>
        <taxon>Bdelloidea</taxon>
        <taxon>Adinetida</taxon>
        <taxon>Adinetidae</taxon>
        <taxon>Adineta</taxon>
    </lineage>
</organism>
<reference evidence="2" key="1">
    <citation type="submission" date="2021-02" db="EMBL/GenBank/DDBJ databases">
        <authorList>
            <person name="Nowell W R."/>
        </authorList>
    </citation>
    <scope>NUCLEOTIDE SEQUENCE</scope>
</reference>
<gene>
    <name evidence="2" type="ORF">EDS130_LOCUS15937</name>
    <name evidence="3" type="ORF">XAT740_LOCUS39218</name>
</gene>
<dbReference type="AlphaFoldDB" id="A0A814IAI2"/>
<evidence type="ECO:0000313" key="2">
    <source>
        <dbReference type="EMBL" id="CAF1021821.1"/>
    </source>
</evidence>
<dbReference type="Proteomes" id="UP000663828">
    <property type="component" value="Unassembled WGS sequence"/>
</dbReference>
<evidence type="ECO:0000313" key="3">
    <source>
        <dbReference type="EMBL" id="CAF1493354.1"/>
    </source>
</evidence>
<dbReference type="Proteomes" id="UP000663852">
    <property type="component" value="Unassembled WGS sequence"/>
</dbReference>
<name>A0A814IAI2_ADIRI</name>
<feature type="region of interest" description="Disordered" evidence="1">
    <location>
        <begin position="76"/>
        <end position="100"/>
    </location>
</feature>
<sequence>MKGWRGARVQGKWGNRKQVERGTFFGPATGNNRKIPCCYRPGPGLHNTGRIARRAIARIPADGRFRENTLPRGAWLHGTPAADGAPPVAPARGKARYGNG</sequence>
<accession>A0A814IAI2</accession>
<evidence type="ECO:0000313" key="4">
    <source>
        <dbReference type="Proteomes" id="UP000663828"/>
    </source>
</evidence>
<dbReference type="EMBL" id="CAJNOJ010000068">
    <property type="protein sequence ID" value="CAF1021821.1"/>
    <property type="molecule type" value="Genomic_DNA"/>
</dbReference>
<dbReference type="EMBL" id="CAJNOR010004321">
    <property type="protein sequence ID" value="CAF1493354.1"/>
    <property type="molecule type" value="Genomic_DNA"/>
</dbReference>
<feature type="region of interest" description="Disordered" evidence="1">
    <location>
        <begin position="1"/>
        <end position="33"/>
    </location>
</feature>
<evidence type="ECO:0000256" key="1">
    <source>
        <dbReference type="SAM" id="MobiDB-lite"/>
    </source>
</evidence>
<protein>
    <submittedName>
        <fullName evidence="2">Uncharacterized protein</fullName>
    </submittedName>
</protein>
<proteinExistence type="predicted"/>
<comment type="caution">
    <text evidence="2">The sequence shown here is derived from an EMBL/GenBank/DDBJ whole genome shotgun (WGS) entry which is preliminary data.</text>
</comment>